<organism evidence="1 2">
    <name type="scientific">Podospora appendiculata</name>
    <dbReference type="NCBI Taxonomy" id="314037"/>
    <lineage>
        <taxon>Eukaryota</taxon>
        <taxon>Fungi</taxon>
        <taxon>Dikarya</taxon>
        <taxon>Ascomycota</taxon>
        <taxon>Pezizomycotina</taxon>
        <taxon>Sordariomycetes</taxon>
        <taxon>Sordariomycetidae</taxon>
        <taxon>Sordariales</taxon>
        <taxon>Podosporaceae</taxon>
        <taxon>Podospora</taxon>
    </lineage>
</organism>
<dbReference type="EMBL" id="JAULSO010000002">
    <property type="protein sequence ID" value="KAK3689247.1"/>
    <property type="molecule type" value="Genomic_DNA"/>
</dbReference>
<keyword evidence="2" id="KW-1185">Reference proteome</keyword>
<accession>A0AAE0XB02</accession>
<reference evidence="1" key="2">
    <citation type="submission" date="2023-06" db="EMBL/GenBank/DDBJ databases">
        <authorList>
            <consortium name="Lawrence Berkeley National Laboratory"/>
            <person name="Haridas S."/>
            <person name="Hensen N."/>
            <person name="Bonometti L."/>
            <person name="Westerberg I."/>
            <person name="Brannstrom I.O."/>
            <person name="Guillou S."/>
            <person name="Cros-Aarteil S."/>
            <person name="Calhoun S."/>
            <person name="Kuo A."/>
            <person name="Mondo S."/>
            <person name="Pangilinan J."/>
            <person name="Riley R."/>
            <person name="Labutti K."/>
            <person name="Andreopoulos B."/>
            <person name="Lipzen A."/>
            <person name="Chen C."/>
            <person name="Yanf M."/>
            <person name="Daum C."/>
            <person name="Ng V."/>
            <person name="Clum A."/>
            <person name="Steindorff A."/>
            <person name="Ohm R."/>
            <person name="Martin F."/>
            <person name="Silar P."/>
            <person name="Natvig D."/>
            <person name="Lalanne C."/>
            <person name="Gautier V."/>
            <person name="Ament-Velasquez S.L."/>
            <person name="Kruys A."/>
            <person name="Hutchinson M.I."/>
            <person name="Powell A.J."/>
            <person name="Barry K."/>
            <person name="Miller A.N."/>
            <person name="Grigoriev I.V."/>
            <person name="Debuchy R."/>
            <person name="Gladieux P."/>
            <person name="Thoren M.H."/>
            <person name="Johannesson H."/>
        </authorList>
    </citation>
    <scope>NUCLEOTIDE SEQUENCE</scope>
    <source>
        <strain evidence="1">CBS 314.62</strain>
    </source>
</reference>
<dbReference type="AlphaFoldDB" id="A0AAE0XB02"/>
<protein>
    <recommendedName>
        <fullName evidence="3">SRR1-like domain-containing protein</fullName>
    </recommendedName>
</protein>
<dbReference type="Proteomes" id="UP001270362">
    <property type="component" value="Unassembled WGS sequence"/>
</dbReference>
<evidence type="ECO:0000313" key="1">
    <source>
        <dbReference type="EMBL" id="KAK3689247.1"/>
    </source>
</evidence>
<evidence type="ECO:0000313" key="2">
    <source>
        <dbReference type="Proteomes" id="UP001270362"/>
    </source>
</evidence>
<name>A0AAE0XB02_9PEZI</name>
<reference evidence="1" key="1">
    <citation type="journal article" date="2023" name="Mol. Phylogenet. Evol.">
        <title>Genome-scale phylogeny and comparative genomics of the fungal order Sordariales.</title>
        <authorList>
            <person name="Hensen N."/>
            <person name="Bonometti L."/>
            <person name="Westerberg I."/>
            <person name="Brannstrom I.O."/>
            <person name="Guillou S."/>
            <person name="Cros-Aarteil S."/>
            <person name="Calhoun S."/>
            <person name="Haridas S."/>
            <person name="Kuo A."/>
            <person name="Mondo S."/>
            <person name="Pangilinan J."/>
            <person name="Riley R."/>
            <person name="LaButti K."/>
            <person name="Andreopoulos B."/>
            <person name="Lipzen A."/>
            <person name="Chen C."/>
            <person name="Yan M."/>
            <person name="Daum C."/>
            <person name="Ng V."/>
            <person name="Clum A."/>
            <person name="Steindorff A."/>
            <person name="Ohm R.A."/>
            <person name="Martin F."/>
            <person name="Silar P."/>
            <person name="Natvig D.O."/>
            <person name="Lalanne C."/>
            <person name="Gautier V."/>
            <person name="Ament-Velasquez S.L."/>
            <person name="Kruys A."/>
            <person name="Hutchinson M.I."/>
            <person name="Powell A.J."/>
            <person name="Barry K."/>
            <person name="Miller A.N."/>
            <person name="Grigoriev I.V."/>
            <person name="Debuchy R."/>
            <person name="Gladieux P."/>
            <person name="Hiltunen Thoren M."/>
            <person name="Johannesson H."/>
        </authorList>
    </citation>
    <scope>NUCLEOTIDE SEQUENCE</scope>
    <source>
        <strain evidence="1">CBS 314.62</strain>
    </source>
</reference>
<evidence type="ECO:0008006" key="3">
    <source>
        <dbReference type="Google" id="ProtNLM"/>
    </source>
</evidence>
<gene>
    <name evidence="1" type="ORF">B0T22DRAFT_490736</name>
</gene>
<proteinExistence type="predicted"/>
<comment type="caution">
    <text evidence="1">The sequence shown here is derived from an EMBL/GenBank/DDBJ whole genome shotgun (WGS) entry which is preliminary data.</text>
</comment>
<sequence length="400" mass="45592">MMWAMRNIPFMRRIGKNIAYLNVDPVMLTWENLSPEDREKQTKHVIDTTMMMYNEGKALYPRETIVQIEEQMNAMIRKARRRKSGRPVNKILSYCHGPQLAWIKYKDFDGVVKHEEVEKPGATMEGQVCDRPQIYFRTVQELTMPDPDSDLYFVPKQFYPSIGYTPIFLKCQLAVTGTFAGSYPAPSADELKSRLEADRQDIANDFRWSWLSEIIIGRRSAASIDKIVFFSTTGLFRNSVLPDPYPRRAGFLLALATRIRELVIFARQKAHAEQPVDMNQLGFKNGAIPIYMSASHVRVNWTPAEHELMRSAGVIPVESNGELFLKVDATTAVISYHHWTPAKQVIADIARPAIMSVLSQDPDSPRARNMLAREYVGFKTPKLPEGEGPEDAVDQLMGFM</sequence>